<dbReference type="GO" id="GO:0016787">
    <property type="term" value="F:hydrolase activity"/>
    <property type="evidence" value="ECO:0007669"/>
    <property type="project" value="UniProtKB-KW"/>
</dbReference>
<organism evidence="4 5">
    <name type="scientific">Dickeya zeae</name>
    <dbReference type="NCBI Taxonomy" id="204042"/>
    <lineage>
        <taxon>Bacteria</taxon>
        <taxon>Pseudomonadati</taxon>
        <taxon>Pseudomonadota</taxon>
        <taxon>Gammaproteobacteria</taxon>
        <taxon>Enterobacterales</taxon>
        <taxon>Pectobacteriaceae</taxon>
        <taxon>Dickeya</taxon>
    </lineage>
</organism>
<dbReference type="RefSeq" id="WP_168361851.1">
    <property type="nucleotide sequence ID" value="NZ_CP033622.1"/>
</dbReference>
<dbReference type="SUPFAM" id="SSF53474">
    <property type="entry name" value="alpha/beta-Hydrolases"/>
    <property type="match status" value="1"/>
</dbReference>
<proteinExistence type="predicted"/>
<accession>A0AAE6YXP1</accession>
<gene>
    <name evidence="4" type="ORF">DWG24_06055</name>
</gene>
<name>A0AAE6YXP1_9GAMM</name>
<evidence type="ECO:0000313" key="4">
    <source>
        <dbReference type="EMBL" id="QIZ50374.1"/>
    </source>
</evidence>
<dbReference type="Gene3D" id="3.40.50.1820">
    <property type="entry name" value="alpha/beta hydrolase"/>
    <property type="match status" value="1"/>
</dbReference>
<evidence type="ECO:0000256" key="1">
    <source>
        <dbReference type="ARBA" id="ARBA00022801"/>
    </source>
</evidence>
<dbReference type="Proteomes" id="UP000500801">
    <property type="component" value="Chromosome"/>
</dbReference>
<dbReference type="InterPro" id="IPR000639">
    <property type="entry name" value="Epox_hydrolase-like"/>
</dbReference>
<feature type="region of interest" description="Disordered" evidence="2">
    <location>
        <begin position="289"/>
        <end position="312"/>
    </location>
</feature>
<dbReference type="PANTHER" id="PTHR43329">
    <property type="entry name" value="EPOXIDE HYDROLASE"/>
    <property type="match status" value="1"/>
</dbReference>
<evidence type="ECO:0000256" key="2">
    <source>
        <dbReference type="SAM" id="MobiDB-lite"/>
    </source>
</evidence>
<evidence type="ECO:0000313" key="5">
    <source>
        <dbReference type="Proteomes" id="UP000500801"/>
    </source>
</evidence>
<keyword evidence="1 4" id="KW-0378">Hydrolase</keyword>
<feature type="compositionally biased region" description="Basic residues" evidence="2">
    <location>
        <begin position="303"/>
        <end position="312"/>
    </location>
</feature>
<dbReference type="PRINTS" id="PR00412">
    <property type="entry name" value="EPOXHYDRLASE"/>
</dbReference>
<dbReference type="Pfam" id="PF12697">
    <property type="entry name" value="Abhydrolase_6"/>
    <property type="match status" value="1"/>
</dbReference>
<dbReference type="EMBL" id="CP033622">
    <property type="protein sequence ID" value="QIZ50374.1"/>
    <property type="molecule type" value="Genomic_DNA"/>
</dbReference>
<dbReference type="InterPro" id="IPR029058">
    <property type="entry name" value="AB_hydrolase_fold"/>
</dbReference>
<reference evidence="4 5" key="1">
    <citation type="submission" date="2018-11" db="EMBL/GenBank/DDBJ databases">
        <title>Complete genome sequence of Dickeya zeae strain CE1 infecting Canna edulis Ker-Gawl. in China.</title>
        <authorList>
            <person name="Zhang J."/>
            <person name="Lin B."/>
            <person name="Shen H."/>
            <person name="Jiang S."/>
            <person name="Pu X."/>
            <person name="Sun D."/>
        </authorList>
    </citation>
    <scope>NUCLEOTIDE SEQUENCE [LARGE SCALE GENOMIC DNA]</scope>
    <source>
        <strain evidence="4 5">CE1</strain>
    </source>
</reference>
<feature type="domain" description="AB hydrolase-1" evidence="3">
    <location>
        <begin position="29"/>
        <end position="274"/>
    </location>
</feature>
<dbReference type="InterPro" id="IPR000073">
    <property type="entry name" value="AB_hydrolase_1"/>
</dbReference>
<dbReference type="AlphaFoldDB" id="A0AAE6YXP1"/>
<evidence type="ECO:0000259" key="3">
    <source>
        <dbReference type="Pfam" id="PF12697"/>
    </source>
</evidence>
<protein>
    <submittedName>
        <fullName evidence="4">Alpha/beta fold hydrolase</fullName>
    </submittedName>
</protein>
<sequence>MEFEHVTFDLPHGTFHALQGGEPGGQPTIFLHGFPDHPPTAKAFLAELGRRGRYVVAPWLRGYAPSPTAGPFDFAALTSDVLALIDRWSPERPVELIGHDWGALITYDACVTAPERIERAVAVAIPHPLTFMGRMTSPTQLRRSWYMGLFQLPGSGWVATARDLALIDHLWRQWSPGFSLDPVLQAELHEHLRASMPAPLKYYRAMLRPGMFGATRRMSRPITVPLLQLHGANDGCILPAQGDDRHRFAALHAREVVPDVGHFLHIEAPEAIAERIDEWSRDVLDPMETRRRAGLPPSAAAHTRGHVQRRHT</sequence>